<dbReference type="FunFam" id="3.40.50.1220:FF:000006">
    <property type="entry name" value="2-hydroxyacyl-CoA lyase 1"/>
    <property type="match status" value="1"/>
</dbReference>
<dbReference type="InterPro" id="IPR029035">
    <property type="entry name" value="DHS-like_NAD/FAD-binding_dom"/>
</dbReference>
<keyword evidence="16" id="KW-1185">Reference proteome</keyword>
<reference evidence="15 16" key="1">
    <citation type="journal article" date="2022" name="Nat. Ecol. Evol.">
        <title>A masculinizing supergene underlies an exaggerated male reproductive morph in a spider.</title>
        <authorList>
            <person name="Hendrickx F."/>
            <person name="De Corte Z."/>
            <person name="Sonet G."/>
            <person name="Van Belleghem S.M."/>
            <person name="Kostlbacher S."/>
            <person name="Vangestel C."/>
        </authorList>
    </citation>
    <scope>NUCLEOTIDE SEQUENCE [LARGE SCALE GENOMIC DNA]</scope>
    <source>
        <strain evidence="15">W744_W776</strain>
    </source>
</reference>
<evidence type="ECO:0000256" key="3">
    <source>
        <dbReference type="ARBA" id="ARBA00022723"/>
    </source>
</evidence>
<proteinExistence type="inferred from homology"/>
<dbReference type="GO" id="GO:0030976">
    <property type="term" value="F:thiamine pyrophosphate binding"/>
    <property type="evidence" value="ECO:0007669"/>
    <property type="project" value="InterPro"/>
</dbReference>
<evidence type="ECO:0000256" key="7">
    <source>
        <dbReference type="ARBA" id="ARBA00044451"/>
    </source>
</evidence>
<dbReference type="AlphaFoldDB" id="A0AAV6U4W3"/>
<feature type="domain" description="Thiamine pyrophosphate enzyme N-terminal TPP-binding" evidence="14">
    <location>
        <begin position="1"/>
        <end position="72"/>
    </location>
</feature>
<dbReference type="CDD" id="cd07035">
    <property type="entry name" value="TPP_PYR_POX_like"/>
    <property type="match status" value="1"/>
</dbReference>
<dbReference type="GO" id="GO:0106359">
    <property type="term" value="F:2-hydroxyacyl-CoA lyase activity"/>
    <property type="evidence" value="ECO:0007669"/>
    <property type="project" value="UniProtKB-EC"/>
</dbReference>
<evidence type="ECO:0000313" key="15">
    <source>
        <dbReference type="EMBL" id="KAG8178674.1"/>
    </source>
</evidence>
<dbReference type="InterPro" id="IPR011766">
    <property type="entry name" value="TPP_enzyme_TPP-bd"/>
</dbReference>
<accession>A0AAV6U4W3</accession>
<comment type="catalytic activity">
    <reaction evidence="10">
        <text>2-hydroxyoctadecanoyl-CoA = heptadecanal + formyl-CoA</text>
        <dbReference type="Rhea" id="RHEA:55196"/>
        <dbReference type="ChEBI" id="CHEBI:57376"/>
        <dbReference type="ChEBI" id="CHEBI:74116"/>
        <dbReference type="ChEBI" id="CHEBI:138631"/>
    </reaction>
    <physiologicalReaction direction="left-to-right" evidence="10">
        <dbReference type="Rhea" id="RHEA:55197"/>
    </physiologicalReaction>
</comment>
<evidence type="ECO:0000256" key="9">
    <source>
        <dbReference type="ARBA" id="ARBA00044518"/>
    </source>
</evidence>
<name>A0AAV6U4W3_9ARAC</name>
<evidence type="ECO:0000256" key="11">
    <source>
        <dbReference type="RuleBase" id="RU362132"/>
    </source>
</evidence>
<dbReference type="CDD" id="cd02004">
    <property type="entry name" value="TPP_BZL_OCoD_HPCL"/>
    <property type="match status" value="1"/>
</dbReference>
<dbReference type="SUPFAM" id="SSF52467">
    <property type="entry name" value="DHS-like NAD/FAD-binding domain"/>
    <property type="match status" value="1"/>
</dbReference>
<evidence type="ECO:0000256" key="10">
    <source>
        <dbReference type="ARBA" id="ARBA00048738"/>
    </source>
</evidence>
<dbReference type="InterPro" id="IPR045025">
    <property type="entry name" value="HACL1-like"/>
</dbReference>
<organism evidence="15 16">
    <name type="scientific">Oedothorax gibbosus</name>
    <dbReference type="NCBI Taxonomy" id="931172"/>
    <lineage>
        <taxon>Eukaryota</taxon>
        <taxon>Metazoa</taxon>
        <taxon>Ecdysozoa</taxon>
        <taxon>Arthropoda</taxon>
        <taxon>Chelicerata</taxon>
        <taxon>Arachnida</taxon>
        <taxon>Araneae</taxon>
        <taxon>Araneomorphae</taxon>
        <taxon>Entelegynae</taxon>
        <taxon>Araneoidea</taxon>
        <taxon>Linyphiidae</taxon>
        <taxon>Erigoninae</taxon>
        <taxon>Oedothorax</taxon>
    </lineage>
</organism>
<comment type="caution">
    <text evidence="15">The sequence shown here is derived from an EMBL/GenBank/DDBJ whole genome shotgun (WGS) entry which is preliminary data.</text>
</comment>
<feature type="domain" description="Thiamine pyrophosphate enzyme central" evidence="12">
    <location>
        <begin position="146"/>
        <end position="275"/>
    </location>
</feature>
<dbReference type="GO" id="GO:0005777">
    <property type="term" value="C:peroxisome"/>
    <property type="evidence" value="ECO:0007669"/>
    <property type="project" value="TreeGrafter"/>
</dbReference>
<dbReference type="InterPro" id="IPR029061">
    <property type="entry name" value="THDP-binding"/>
</dbReference>
<dbReference type="GO" id="GO:0000287">
    <property type="term" value="F:magnesium ion binding"/>
    <property type="evidence" value="ECO:0007669"/>
    <property type="project" value="InterPro"/>
</dbReference>
<dbReference type="FunFam" id="3.40.50.970:FF:000027">
    <property type="entry name" value="2-hydroxyacyl-CoA lyase 1"/>
    <property type="match status" value="1"/>
</dbReference>
<evidence type="ECO:0000256" key="4">
    <source>
        <dbReference type="ARBA" id="ARBA00022842"/>
    </source>
</evidence>
<evidence type="ECO:0000259" key="14">
    <source>
        <dbReference type="Pfam" id="PF02776"/>
    </source>
</evidence>
<sequence length="522" mass="57533">MRNEQAASYAAGAMGYLTKTPAVCLTVSGPGLIHALGGMANAQVNGWPLIVIGGSCDRDQEGLGGFQEFPQVETSRLYSKYTCRPTEVNFIPFHIEKAFRQSIYGRPGTSYIDLPGDLISQETNKTIVYPPKCCDPPHSLAPKELIKSLTDFLTTAKKPLVIIGKGSSYSRAENPIRELIEKHKIPFLPTPMGKGVVSDSSPFCVASARSKALAQSDCVLLLGARLNWILHFGQPPRFNPQVKILQVDISMEELHNSVQSSVAIHGDIGSVVQQINKDLDERKWTLNQNSSWWAELLKKKNDNINTIKEMMSDVSTPLNYYAAYNEIQSLIPKDSIIVNEGANTMDIGRTMLLNDSPRHRLDAGTFGTMGVGLGSAIAAALWCEDNAPKKRVICVQGDSAFGFGGLEMETVNRYHLPIIVIIFNNSGIYTGLDAESFKMLEEEGTHPTLCIPPTSLLPNARYEKITQMFGGKGYYVRTVEELRTALKESLSDTKQPSVINIEIAPTAQRKAQEHPWLTRSKM</sequence>
<gene>
    <name evidence="15" type="ORF">JTE90_025596</name>
</gene>
<protein>
    <recommendedName>
        <fullName evidence="9">2-hydroxyacyl-CoA lyase</fullName>
        <ecNumber evidence="9">4.1.2.63</ecNumber>
    </recommendedName>
</protein>
<comment type="cofactor">
    <cofactor evidence="1">
        <name>thiamine diphosphate</name>
        <dbReference type="ChEBI" id="CHEBI:58937"/>
    </cofactor>
</comment>
<dbReference type="Gene3D" id="3.40.50.970">
    <property type="match status" value="2"/>
</dbReference>
<evidence type="ECO:0000259" key="13">
    <source>
        <dbReference type="Pfam" id="PF02775"/>
    </source>
</evidence>
<evidence type="ECO:0000313" key="16">
    <source>
        <dbReference type="Proteomes" id="UP000827092"/>
    </source>
</evidence>
<evidence type="ECO:0000256" key="1">
    <source>
        <dbReference type="ARBA" id="ARBA00001964"/>
    </source>
</evidence>
<dbReference type="Pfam" id="PF02776">
    <property type="entry name" value="TPP_enzyme_N"/>
    <property type="match status" value="1"/>
</dbReference>
<dbReference type="EC" id="4.1.2.63" evidence="9"/>
<evidence type="ECO:0000256" key="5">
    <source>
        <dbReference type="ARBA" id="ARBA00023052"/>
    </source>
</evidence>
<comment type="catalytic activity">
    <reaction evidence="8">
        <text>an (R)-2-hydroxy-long-chain-fatty acyl-CoA = a long-chain fatty aldehyde + formyl-CoA</text>
        <dbReference type="Rhea" id="RHEA:67444"/>
        <dbReference type="ChEBI" id="CHEBI:17176"/>
        <dbReference type="ChEBI" id="CHEBI:57376"/>
        <dbReference type="ChEBI" id="CHEBI:170012"/>
        <dbReference type="EC" id="4.1.2.63"/>
    </reaction>
    <physiologicalReaction direction="left-to-right" evidence="8">
        <dbReference type="Rhea" id="RHEA:67445"/>
    </physiologicalReaction>
</comment>
<dbReference type="PANTHER" id="PTHR43710">
    <property type="entry name" value="2-HYDROXYACYL-COA LYASE"/>
    <property type="match status" value="1"/>
</dbReference>
<evidence type="ECO:0000256" key="2">
    <source>
        <dbReference type="ARBA" id="ARBA00007812"/>
    </source>
</evidence>
<keyword evidence="5 11" id="KW-0786">Thiamine pyrophosphate</keyword>
<feature type="domain" description="Thiamine pyrophosphate enzyme TPP-binding" evidence="13">
    <location>
        <begin position="342"/>
        <end position="501"/>
    </location>
</feature>
<keyword evidence="4" id="KW-0460">Magnesium</keyword>
<comment type="similarity">
    <text evidence="2 11">Belongs to the TPP enzyme family.</text>
</comment>
<evidence type="ECO:0000256" key="6">
    <source>
        <dbReference type="ARBA" id="ARBA00023239"/>
    </source>
</evidence>
<dbReference type="GO" id="GO:0001561">
    <property type="term" value="P:fatty acid alpha-oxidation"/>
    <property type="evidence" value="ECO:0007669"/>
    <property type="project" value="TreeGrafter"/>
</dbReference>
<dbReference type="PANTHER" id="PTHR43710:SF2">
    <property type="entry name" value="2-HYDROXYACYL-COA LYASE 1"/>
    <property type="match status" value="1"/>
</dbReference>
<dbReference type="Gene3D" id="3.40.50.1220">
    <property type="entry name" value="TPP-binding domain"/>
    <property type="match status" value="1"/>
</dbReference>
<comment type="catalytic activity">
    <reaction evidence="7">
        <text>a 2-hydroxy-3-methyl fatty acyl-CoA = a 2-methyl-branched fatty aldehyde + formyl-CoA</text>
        <dbReference type="Rhea" id="RHEA:25375"/>
        <dbReference type="ChEBI" id="CHEBI:49188"/>
        <dbReference type="ChEBI" id="CHEBI:57376"/>
        <dbReference type="ChEBI" id="CHEBI:58783"/>
        <dbReference type="EC" id="4.1.2.63"/>
    </reaction>
    <physiologicalReaction direction="left-to-right" evidence="7">
        <dbReference type="Rhea" id="RHEA:25376"/>
    </physiologicalReaction>
</comment>
<keyword evidence="6" id="KW-0456">Lyase</keyword>
<dbReference type="Proteomes" id="UP000827092">
    <property type="component" value="Unassembled WGS sequence"/>
</dbReference>
<dbReference type="SUPFAM" id="SSF52518">
    <property type="entry name" value="Thiamin diphosphate-binding fold (THDP-binding)"/>
    <property type="match status" value="2"/>
</dbReference>
<dbReference type="EMBL" id="JAFNEN010000676">
    <property type="protein sequence ID" value="KAG8178674.1"/>
    <property type="molecule type" value="Genomic_DNA"/>
</dbReference>
<evidence type="ECO:0000256" key="8">
    <source>
        <dbReference type="ARBA" id="ARBA00044454"/>
    </source>
</evidence>
<dbReference type="InterPro" id="IPR012001">
    <property type="entry name" value="Thiamin_PyroP_enz_TPP-bd_dom"/>
</dbReference>
<dbReference type="Pfam" id="PF02775">
    <property type="entry name" value="TPP_enzyme_C"/>
    <property type="match status" value="1"/>
</dbReference>
<dbReference type="InterPro" id="IPR012000">
    <property type="entry name" value="Thiamin_PyroP_enz_cen_dom"/>
</dbReference>
<keyword evidence="3" id="KW-0479">Metal-binding</keyword>
<evidence type="ECO:0000259" key="12">
    <source>
        <dbReference type="Pfam" id="PF00205"/>
    </source>
</evidence>
<dbReference type="Pfam" id="PF00205">
    <property type="entry name" value="TPP_enzyme_M"/>
    <property type="match status" value="1"/>
</dbReference>